<dbReference type="Gene3D" id="1.10.400.10">
    <property type="entry name" value="GI Alpha 1, domain 2-like"/>
    <property type="match status" value="1"/>
</dbReference>
<dbReference type="GO" id="GO:0005834">
    <property type="term" value="C:heterotrimeric G-protein complex"/>
    <property type="evidence" value="ECO:0007669"/>
    <property type="project" value="TreeGrafter"/>
</dbReference>
<dbReference type="SUPFAM" id="SSF47895">
    <property type="entry name" value="Transducin (alpha subunit), insertion domain"/>
    <property type="match status" value="1"/>
</dbReference>
<dbReference type="STRING" id="2094558.A0A314U7K7"/>
<dbReference type="InterPro" id="IPR011025">
    <property type="entry name" value="GproteinA_insert"/>
</dbReference>
<gene>
    <name evidence="4" type="ORF">Pyn_23125</name>
</gene>
<dbReference type="GO" id="GO:0003924">
    <property type="term" value="F:GTPase activity"/>
    <property type="evidence" value="ECO:0007669"/>
    <property type="project" value="InterPro"/>
</dbReference>
<dbReference type="AlphaFoldDB" id="A0A314U7K7"/>
<dbReference type="GO" id="GO:0001664">
    <property type="term" value="F:G protein-coupled receptor binding"/>
    <property type="evidence" value="ECO:0007669"/>
    <property type="project" value="TreeGrafter"/>
</dbReference>
<evidence type="ECO:0000256" key="2">
    <source>
        <dbReference type="ARBA" id="ARBA00023134"/>
    </source>
</evidence>
<dbReference type="PANTHER" id="PTHR10218:SF321">
    <property type="entry name" value="EXTRA-LARGE GUANINE NUCLEOTIDE-BINDING PROTEIN 2"/>
    <property type="match status" value="1"/>
</dbReference>
<evidence type="ECO:0000256" key="3">
    <source>
        <dbReference type="PIRSR" id="PIRSR601019-2"/>
    </source>
</evidence>
<dbReference type="OrthoDB" id="1746318at2759"/>
<comment type="caution">
    <text evidence="4">The sequence shown here is derived from an EMBL/GenBank/DDBJ whole genome shotgun (WGS) entry which is preliminary data.</text>
</comment>
<name>A0A314U7K7_PRUYE</name>
<dbReference type="GO" id="GO:0005525">
    <property type="term" value="F:GTP binding"/>
    <property type="evidence" value="ECO:0007669"/>
    <property type="project" value="UniProtKB-KW"/>
</dbReference>
<keyword evidence="3" id="KW-0460">Magnesium</keyword>
<dbReference type="Pfam" id="PF00503">
    <property type="entry name" value="G-alpha"/>
    <property type="match status" value="1"/>
</dbReference>
<dbReference type="EMBL" id="PJQY01003955">
    <property type="protein sequence ID" value="PQM33221.1"/>
    <property type="molecule type" value="Genomic_DNA"/>
</dbReference>
<organism evidence="4 5">
    <name type="scientific">Prunus yedoensis var. nudiflora</name>
    <dbReference type="NCBI Taxonomy" id="2094558"/>
    <lineage>
        <taxon>Eukaryota</taxon>
        <taxon>Viridiplantae</taxon>
        <taxon>Streptophyta</taxon>
        <taxon>Embryophyta</taxon>
        <taxon>Tracheophyta</taxon>
        <taxon>Spermatophyta</taxon>
        <taxon>Magnoliopsida</taxon>
        <taxon>eudicotyledons</taxon>
        <taxon>Gunneridae</taxon>
        <taxon>Pentapetalae</taxon>
        <taxon>rosids</taxon>
        <taxon>fabids</taxon>
        <taxon>Rosales</taxon>
        <taxon>Rosaceae</taxon>
        <taxon>Amygdaloideae</taxon>
        <taxon>Amygdaleae</taxon>
        <taxon>Prunus</taxon>
    </lineage>
</organism>
<sequence length="153" mass="17386">MEEKMPRKLVLVGYHKSGTSTIFKQAKLLYSVPFSEDELQNIKFMIQSRLYSYLGILLEGREWFEEECLLEKSKGKGQLLDEPGPLGNASQLNNKTKYSIGPRQKAFADWLIKAMVSGNLEAIFPAATREYAPFVEELWKDPAIQATYDGGMK</sequence>
<reference evidence="4 5" key="1">
    <citation type="submission" date="2018-02" db="EMBL/GenBank/DDBJ databases">
        <title>Draft genome of wild Prunus yedoensis var. nudiflora.</title>
        <authorList>
            <person name="Baek S."/>
            <person name="Kim J.-H."/>
            <person name="Choi K."/>
            <person name="Kim G.-B."/>
            <person name="Cho A."/>
            <person name="Jang H."/>
            <person name="Shin C.-H."/>
            <person name="Yu H.-J."/>
            <person name="Mun J.-H."/>
        </authorList>
    </citation>
    <scope>NUCLEOTIDE SEQUENCE [LARGE SCALE GENOMIC DNA]</scope>
    <source>
        <strain evidence="5">cv. Jeju island</strain>
        <tissue evidence="4">Leaf</tissue>
    </source>
</reference>
<dbReference type="PROSITE" id="PS51882">
    <property type="entry name" value="G_ALPHA"/>
    <property type="match status" value="1"/>
</dbReference>
<evidence type="ECO:0000256" key="1">
    <source>
        <dbReference type="ARBA" id="ARBA00022741"/>
    </source>
</evidence>
<dbReference type="GO" id="GO:0005737">
    <property type="term" value="C:cytoplasm"/>
    <property type="evidence" value="ECO:0007669"/>
    <property type="project" value="TreeGrafter"/>
</dbReference>
<accession>A0A314U7K7</accession>
<keyword evidence="1" id="KW-0547">Nucleotide-binding</keyword>
<dbReference type="GO" id="GO:0031683">
    <property type="term" value="F:G-protein beta/gamma-subunit complex binding"/>
    <property type="evidence" value="ECO:0007669"/>
    <property type="project" value="InterPro"/>
</dbReference>
<proteinExistence type="predicted"/>
<protein>
    <submittedName>
        <fullName evidence="4">Uncharacterized protein</fullName>
    </submittedName>
</protein>
<keyword evidence="5" id="KW-1185">Reference proteome</keyword>
<dbReference type="GO" id="GO:0046872">
    <property type="term" value="F:metal ion binding"/>
    <property type="evidence" value="ECO:0007669"/>
    <property type="project" value="UniProtKB-KW"/>
</dbReference>
<evidence type="ECO:0000313" key="5">
    <source>
        <dbReference type="Proteomes" id="UP000250321"/>
    </source>
</evidence>
<evidence type="ECO:0000313" key="4">
    <source>
        <dbReference type="EMBL" id="PQM33221.1"/>
    </source>
</evidence>
<dbReference type="InterPro" id="IPR001019">
    <property type="entry name" value="Gprotein_alpha_su"/>
</dbReference>
<keyword evidence="3" id="KW-0479">Metal-binding</keyword>
<feature type="binding site" evidence="3">
    <location>
        <position position="20"/>
    </location>
    <ligand>
        <name>Mg(2+)</name>
        <dbReference type="ChEBI" id="CHEBI:18420"/>
    </ligand>
</feature>
<dbReference type="PANTHER" id="PTHR10218">
    <property type="entry name" value="GTP-BINDING PROTEIN ALPHA SUBUNIT"/>
    <property type="match status" value="1"/>
</dbReference>
<keyword evidence="2" id="KW-0342">GTP-binding</keyword>
<dbReference type="GO" id="GO:0007188">
    <property type="term" value="P:adenylate cyclase-modulating G protein-coupled receptor signaling pathway"/>
    <property type="evidence" value="ECO:0007669"/>
    <property type="project" value="TreeGrafter"/>
</dbReference>
<dbReference type="Proteomes" id="UP000250321">
    <property type="component" value="Unassembled WGS sequence"/>
</dbReference>